<evidence type="ECO:0000313" key="4">
    <source>
        <dbReference type="Proteomes" id="UP000307201"/>
    </source>
</evidence>
<dbReference type="Pfam" id="PF04961">
    <property type="entry name" value="FTCD_C"/>
    <property type="match status" value="1"/>
</dbReference>
<dbReference type="GO" id="GO:0016787">
    <property type="term" value="F:hydrolase activity"/>
    <property type="evidence" value="ECO:0007669"/>
    <property type="project" value="UniProtKB-KW"/>
</dbReference>
<reference evidence="3 4" key="1">
    <citation type="submission" date="2019-05" db="EMBL/GenBank/DDBJ databases">
        <title>The metagenome of a microbial culture collection derived from dairy environment covers the genomic content of the human microbiome.</title>
        <authorList>
            <person name="Roder T."/>
            <person name="Wuthrich D."/>
            <person name="Sattari Z."/>
            <person name="Von Ah U."/>
            <person name="Bar C."/>
            <person name="Ronchi F."/>
            <person name="Macpherson A.J."/>
            <person name="Ganal-Vonarburg S.C."/>
            <person name="Bruggmann R."/>
            <person name="Vergeres G."/>
        </authorList>
    </citation>
    <scope>NUCLEOTIDE SEQUENCE [LARGE SCALE GENOMIC DNA]</scope>
    <source>
        <strain evidence="3 4">FAM 24235</strain>
    </source>
</reference>
<dbReference type="Gene3D" id="1.20.120.680">
    <property type="entry name" value="Formiminotetrahydrofolate cyclodeaminase monomer, up-and-down helical bundle"/>
    <property type="match status" value="1"/>
</dbReference>
<sequence>MRVCKMIEQSITDYLDQLQSKEGLPGGGSATAIIGAMSSALSHMVSDIQKDKKNFQAYKNDLEEILREAKKIRARFEVLSEEDAMAFEPVSKAYKLPKETDEQNRNRQEAIESGLKGAVQPPLEMMKETLKLIDLYKELRKIDIKGSIVNDIAVGILFAKTTLQSAYLNVLVNTDFIKNESIKLELEGLGNAYLVQGEVKADQIYADTKYYLVHKKWPVLGERGVK</sequence>
<feature type="coiled-coil region" evidence="1">
    <location>
        <begin position="48"/>
        <end position="82"/>
    </location>
</feature>
<dbReference type="AlphaFoldDB" id="A0A5R9C1Y4"/>
<proteinExistence type="predicted"/>
<gene>
    <name evidence="3" type="ORF">FEZ48_08900</name>
</gene>
<comment type="caution">
    <text evidence="3">The sequence shown here is derived from an EMBL/GenBank/DDBJ whole genome shotgun (WGS) entry which is preliminary data.</text>
</comment>
<dbReference type="EMBL" id="VBTE01000026">
    <property type="protein sequence ID" value="TLQ06714.1"/>
    <property type="molecule type" value="Genomic_DNA"/>
</dbReference>
<dbReference type="InterPro" id="IPR036178">
    <property type="entry name" value="Formintransfe-cycloase-like_sf"/>
</dbReference>
<dbReference type="Proteomes" id="UP000307201">
    <property type="component" value="Unassembled WGS sequence"/>
</dbReference>
<dbReference type="RefSeq" id="WP_138472309.1">
    <property type="nucleotide sequence ID" value="NZ_BKBH01000003.1"/>
</dbReference>
<evidence type="ECO:0000256" key="1">
    <source>
        <dbReference type="SAM" id="Coils"/>
    </source>
</evidence>
<organism evidence="3 4">
    <name type="scientific">Marinilactibacillus psychrotolerans</name>
    <dbReference type="NCBI Taxonomy" id="191770"/>
    <lineage>
        <taxon>Bacteria</taxon>
        <taxon>Bacillati</taxon>
        <taxon>Bacillota</taxon>
        <taxon>Bacilli</taxon>
        <taxon>Lactobacillales</taxon>
        <taxon>Carnobacteriaceae</taxon>
        <taxon>Marinilactibacillus</taxon>
    </lineage>
</organism>
<keyword evidence="3" id="KW-0378">Hydrolase</keyword>
<evidence type="ECO:0000259" key="2">
    <source>
        <dbReference type="Pfam" id="PF04961"/>
    </source>
</evidence>
<accession>A0A5R9C1Y4</accession>
<dbReference type="STRING" id="191770.SAMN04488013_10828"/>
<name>A0A5R9C1Y4_9LACT</name>
<keyword evidence="1" id="KW-0175">Coiled coil</keyword>
<protein>
    <submittedName>
        <fullName evidence="3">Cyclodeaminase/cyclohydrolase family protein</fullName>
    </submittedName>
</protein>
<dbReference type="SUPFAM" id="SSF101262">
    <property type="entry name" value="Methenyltetrahydrofolate cyclohydrolase-like"/>
    <property type="match status" value="1"/>
</dbReference>
<feature type="domain" description="Cyclodeaminase/cyclohydrolase" evidence="2">
    <location>
        <begin position="10"/>
        <end position="186"/>
    </location>
</feature>
<dbReference type="OrthoDB" id="7959174at2"/>
<evidence type="ECO:0000313" key="3">
    <source>
        <dbReference type="EMBL" id="TLQ06714.1"/>
    </source>
</evidence>
<dbReference type="InterPro" id="IPR007044">
    <property type="entry name" value="Cyclodeamin/CycHdrlase"/>
</dbReference>